<dbReference type="AlphaFoldDB" id="A0A2N7VBU4"/>
<dbReference type="OrthoDB" id="6025757at2"/>
<evidence type="ECO:0000313" key="3">
    <source>
        <dbReference type="Proteomes" id="UP000235616"/>
    </source>
</evidence>
<gene>
    <name evidence="2" type="ORF">C0Z18_30670</name>
</gene>
<protein>
    <submittedName>
        <fullName evidence="2">DUF2894 domain-containing protein</fullName>
    </submittedName>
</protein>
<dbReference type="Pfam" id="PF11445">
    <property type="entry name" value="DUF2894"/>
    <property type="match status" value="1"/>
</dbReference>
<feature type="region of interest" description="Disordered" evidence="1">
    <location>
        <begin position="204"/>
        <end position="229"/>
    </location>
</feature>
<feature type="compositionally biased region" description="Low complexity" evidence="1">
    <location>
        <begin position="204"/>
        <end position="217"/>
    </location>
</feature>
<dbReference type="Proteomes" id="UP000235616">
    <property type="component" value="Unassembled WGS sequence"/>
</dbReference>
<sequence length="229" mass="24364">MGGTGDIGEAGSALEGWRARGADRVNVTRFRFIEALARRAQAYDGDVRRVLDARVAALVAEYAAEIERAGAAADAVATDAGTHPSTPRRGALAELADLLAGRATDATASEASMGADALAAHRRERSPDLPMLDYFRETWSKFSTEKQLRQSLETVPENAGPLNSSHLVHRSLSLMRSVSPGYLQHFLSYVEALSWMEHLSGPAPAAPTAVAAQAPRASGAKKSTRGKAR</sequence>
<name>A0A2N7VBU4_9BURK</name>
<comment type="caution">
    <text evidence="2">The sequence shown here is derived from an EMBL/GenBank/DDBJ whole genome shotgun (WGS) entry which is preliminary data.</text>
</comment>
<dbReference type="EMBL" id="PNYA01000042">
    <property type="protein sequence ID" value="PMS14615.1"/>
    <property type="molecule type" value="Genomic_DNA"/>
</dbReference>
<accession>A0A2N7VBU4</accession>
<proteinExistence type="predicted"/>
<organism evidence="2 3">
    <name type="scientific">Trinickia dabaoshanensis</name>
    <dbReference type="NCBI Taxonomy" id="564714"/>
    <lineage>
        <taxon>Bacteria</taxon>
        <taxon>Pseudomonadati</taxon>
        <taxon>Pseudomonadota</taxon>
        <taxon>Betaproteobacteria</taxon>
        <taxon>Burkholderiales</taxon>
        <taxon>Burkholderiaceae</taxon>
        <taxon>Trinickia</taxon>
    </lineage>
</organism>
<dbReference type="InterPro" id="IPR021549">
    <property type="entry name" value="DUF2894"/>
</dbReference>
<keyword evidence="3" id="KW-1185">Reference proteome</keyword>
<evidence type="ECO:0000313" key="2">
    <source>
        <dbReference type="EMBL" id="PMS14615.1"/>
    </source>
</evidence>
<evidence type="ECO:0000256" key="1">
    <source>
        <dbReference type="SAM" id="MobiDB-lite"/>
    </source>
</evidence>
<reference evidence="2 3" key="1">
    <citation type="submission" date="2018-01" db="EMBL/GenBank/DDBJ databases">
        <title>Whole genome analyses suggest that Burkholderia sensu lato contains two further novel genera in the rhizoxinica-symbiotica group Mycetohabitans gen. nov., and Trinickia gen. nov.: implications for the evolution of diazotrophy and nodulation in the Burkholderiaceae.</title>
        <authorList>
            <person name="Estrada-de los Santos P."/>
            <person name="Palmer M."/>
            <person name="Chavez-Ramirez B."/>
            <person name="Beukes C."/>
            <person name="Steenkamp E.T."/>
            <person name="Hirsch A.M."/>
            <person name="Manyaka P."/>
            <person name="Maluk M."/>
            <person name="Lafos M."/>
            <person name="Crook M."/>
            <person name="Gross E."/>
            <person name="Simon M.F."/>
            <person name="Bueno dos Reis Junior F."/>
            <person name="Poole P.S."/>
            <person name="Venter S.N."/>
            <person name="James E.K."/>
        </authorList>
    </citation>
    <scope>NUCLEOTIDE SEQUENCE [LARGE SCALE GENOMIC DNA]</scope>
    <source>
        <strain evidence="2 3">GIMN1.004</strain>
    </source>
</reference>